<comment type="caution">
    <text evidence="4">The sequence shown here is derived from an EMBL/GenBank/DDBJ whole genome shotgun (WGS) entry which is preliminary data.</text>
</comment>
<comment type="similarity">
    <text evidence="1">Belongs to the SCC2/Nipped-B family.</text>
</comment>
<dbReference type="Gene3D" id="1.25.10.10">
    <property type="entry name" value="Leucine-rich Repeat Variant"/>
    <property type="match status" value="1"/>
</dbReference>
<gene>
    <name evidence="4" type="primary">SCC2</name>
    <name evidence="4" type="ORF">K7432_001765</name>
</gene>
<dbReference type="SUPFAM" id="SSF48371">
    <property type="entry name" value="ARM repeat"/>
    <property type="match status" value="1"/>
</dbReference>
<dbReference type="EMBL" id="JASJQH010006918">
    <property type="protein sequence ID" value="KAK9727558.1"/>
    <property type="molecule type" value="Genomic_DNA"/>
</dbReference>
<dbReference type="Pfam" id="PF12830">
    <property type="entry name" value="Nipped-B_C"/>
    <property type="match status" value="1"/>
</dbReference>
<feature type="compositionally biased region" description="Basic and acidic residues" evidence="2">
    <location>
        <begin position="170"/>
        <end position="195"/>
    </location>
</feature>
<feature type="compositionally biased region" description="Polar residues" evidence="2">
    <location>
        <begin position="1703"/>
        <end position="1713"/>
    </location>
</feature>
<evidence type="ECO:0000313" key="5">
    <source>
        <dbReference type="Proteomes" id="UP001479436"/>
    </source>
</evidence>
<dbReference type="InterPro" id="IPR016024">
    <property type="entry name" value="ARM-type_fold"/>
</dbReference>
<dbReference type="InterPro" id="IPR024986">
    <property type="entry name" value="Nipped-B_C"/>
</dbReference>
<reference evidence="4 5" key="1">
    <citation type="submission" date="2023-04" db="EMBL/GenBank/DDBJ databases">
        <title>Genome of Basidiobolus ranarum AG-B5.</title>
        <authorList>
            <person name="Stajich J.E."/>
            <person name="Carter-House D."/>
            <person name="Gryganskyi A."/>
        </authorList>
    </citation>
    <scope>NUCLEOTIDE SEQUENCE [LARGE SCALE GENOMIC DNA]</scope>
    <source>
        <strain evidence="4 5">AG-B5</strain>
    </source>
</reference>
<keyword evidence="1" id="KW-0131">Cell cycle</keyword>
<sequence length="1758" mass="198488">MDGESEDRKARLLPPTDVRGALKYWPMASLTPSFSIIKDIPSVKIVHDEFTLCAPGDTEYVDNILHCGLNEANGYVATIANLLNEVDASYLKFKSSCIPPSTFQPENDQILPTAHPLMAKLIMGYCHRDGDAPVPPELYQQQIPSHNNAFRFIHKFKDSKVALVTQGDSLPKHVPDVSKEKKPTPRQEPLRKDVIQNHVKTSPPNKNNKIPPKRQSDYSESKKAISNPAEAAFTRLVDFLDDMFAADDSLTPDTSISEANADAYKFFIPSSISTDNTLLTRETISRVTLLISKAAQYNRLGDVNVEDFSRLLKILERSVRAAEDIDVFAPKLNIDDEELNSEQHQLNFVEEKLVTIQHGLDAAICAFSLMTGGALSRQLYPEDIIISSLNLAKNQLKGTLFTIFELSDIDISDQSLVQNAMKSTTIKRQLNSLILPLTTFFNKLYSLMHIQELSDSVMITVGYFAVAPFFVESSSILPAGLEGIKLAALGLLRSIFTCYPNQRTWILEEILTSLIKLPTNRRNLRQYKLADGKSIQMVSALLLQLIQCCTDRIIRNGFSSDEVEKMAQKEPEEDERNFQKTQAALLEKFGGLCKGGLDAANFNASYIFKYLLSRCTKNKSSNEAEYRALLDNFMEDVLTVLNLPEWPGAELVIRIFSKIMVGYIDDKRAETYTKSMAIDYLGIIAAKIKKSMNSLIPKKEESENFDLGSEPQDIKPRSLLEIPTGEITGDTPLQPIQNLVQYQRTLLDYLEVLATEDPGIECAKQFYLCDWGNIMAANFVQATKASRHDDNTWDPNVIKEFFDVLREFALNGSDRAEKRREKISDRHTILIVTELLGTRQGLYQSFDVLLSKILAALEMSVVAFRTKALKALGQVVVSHPEILSQVNVRHTIGNRLQDLSPAVRDAAIDLVGRYLSQKPEITQQYYKVISERILDTGLNVRKRVIKLLREIYLKSEDHDMMVDISFKFLNRVNDEDSNVKELALKTLQEIWFGPFKCQSSGLFELDELSPDQYQSLMFSKMTVTGKKEVLARTLIMVDVVKMLSASGGESLGVLIQKIIEKSEGKVKRGITTICQCMVDCLIEHLLSVEEDNSKGSVVHCINALYLFSKAAPELLVDHVTVLHPYTKASTSAEDQKILYFVLMIYSNSVPLLKNPDPAFLQGLEQELFTLLSKSSQMVLLVVVPCLCAIVDRLTHNYVRLSKLLRSCSAKLTTEIERVKDGLELSSPRNVVRLLMILGLLCKHFNYDKKRHDIPEAQSDLDSIHKGPILPYMFELIMSFASAKLHSNILIVALQSLGFIYMTQPKLMLAESSRLLMGNIFESNSIELKIQLLKVYLDFLLAEQKNSELLEKEHDKDAPVDIKVLVGNAEELGEAGVSSSLMQCYLDRILDCMLSEQNTLRLLSLDVVSQIIQQGLVHPLKCVPAIVALETGHEKVLREKAYKMHCHLNEKYPSFIHSRNVDAVRTAYDYQKQITKDKPIIGYDIVKIDSKPEALLNSMYTLVKEKRQRRHDFLKSLIKSFDFDLERTTDSAVDPGFCKFVCENLSVLNYKTLEEVLYLIYAINQVLSVTGTNVMHQMELQSRNSDVPDKKFKVYCKVAVCMGLLIILKEYLKGAFSLNEAKCQSFNPSDSGHKDKPAFRQPRAIQPISWDRLMLPTNLSDKNVDLKQTSEKFYELMNESGSVADYHDDAESVDLDDSLEFEATSDTSPTMKPNQRNKLKPVKKALGARNNPPKVKKRSVEESEPTFIMESGWKRPKKY</sequence>
<dbReference type="CDD" id="cd23958">
    <property type="entry name" value="SCC2"/>
    <property type="match status" value="1"/>
</dbReference>
<feature type="region of interest" description="Disordered" evidence="2">
    <location>
        <begin position="167"/>
        <end position="224"/>
    </location>
</feature>
<evidence type="ECO:0000256" key="1">
    <source>
        <dbReference type="RuleBase" id="RU364107"/>
    </source>
</evidence>
<dbReference type="PANTHER" id="PTHR21704">
    <property type="entry name" value="NIPPED-B-LIKE PROTEIN DELANGIN SCC2-RELATED"/>
    <property type="match status" value="1"/>
</dbReference>
<feature type="region of interest" description="Disordered" evidence="2">
    <location>
        <begin position="1702"/>
        <end position="1758"/>
    </location>
</feature>
<feature type="compositionally biased region" description="Basic and acidic residues" evidence="2">
    <location>
        <begin position="214"/>
        <end position="223"/>
    </location>
</feature>
<dbReference type="Proteomes" id="UP001479436">
    <property type="component" value="Unassembled WGS sequence"/>
</dbReference>
<protein>
    <recommendedName>
        <fullName evidence="1">Sister chromatid cohesion protein</fullName>
    </recommendedName>
</protein>
<name>A0ABR2W8Y2_9FUNG</name>
<dbReference type="Pfam" id="PF20168">
    <property type="entry name" value="PDS5"/>
    <property type="match status" value="1"/>
</dbReference>
<organism evidence="4 5">
    <name type="scientific">Basidiobolus ranarum</name>
    <dbReference type="NCBI Taxonomy" id="34480"/>
    <lineage>
        <taxon>Eukaryota</taxon>
        <taxon>Fungi</taxon>
        <taxon>Fungi incertae sedis</taxon>
        <taxon>Zoopagomycota</taxon>
        <taxon>Entomophthoromycotina</taxon>
        <taxon>Basidiobolomycetes</taxon>
        <taxon>Basidiobolales</taxon>
        <taxon>Basidiobolaceae</taxon>
        <taxon>Basidiobolus</taxon>
    </lineage>
</organism>
<keyword evidence="1" id="KW-0677">Repeat</keyword>
<dbReference type="InterPro" id="IPR011989">
    <property type="entry name" value="ARM-like"/>
</dbReference>
<keyword evidence="5" id="KW-1185">Reference proteome</keyword>
<evidence type="ECO:0000259" key="3">
    <source>
        <dbReference type="Pfam" id="PF12830"/>
    </source>
</evidence>
<dbReference type="InterPro" id="IPR033031">
    <property type="entry name" value="Scc2/Nipped-B"/>
</dbReference>
<dbReference type="PANTHER" id="PTHR21704:SF18">
    <property type="entry name" value="NIPPED-B-LIKE PROTEIN"/>
    <property type="match status" value="1"/>
</dbReference>
<proteinExistence type="inferred from homology"/>
<evidence type="ECO:0000313" key="4">
    <source>
        <dbReference type="EMBL" id="KAK9727558.1"/>
    </source>
</evidence>
<keyword evidence="1" id="KW-0539">Nucleus</keyword>
<evidence type="ECO:0000256" key="2">
    <source>
        <dbReference type="SAM" id="MobiDB-lite"/>
    </source>
</evidence>
<feature type="domain" description="Sister chromatid cohesion C-terminal" evidence="3">
    <location>
        <begin position="1377"/>
        <end position="1565"/>
    </location>
</feature>
<comment type="subcellular location">
    <subcellularLocation>
        <location evidence="1">Nucleus</location>
    </subcellularLocation>
</comment>
<accession>A0ABR2W8Y2</accession>